<name>A0ABD6AQF6_9EURY</name>
<feature type="transmembrane region" description="Helical" evidence="5">
    <location>
        <begin position="196"/>
        <end position="217"/>
    </location>
</feature>
<feature type="transmembrane region" description="Helical" evidence="5">
    <location>
        <begin position="154"/>
        <end position="174"/>
    </location>
</feature>
<protein>
    <submittedName>
        <fullName evidence="7">ABC transporter permease</fullName>
    </submittedName>
</protein>
<accession>A0ABD6AQF6</accession>
<organism evidence="7 8">
    <name type="scientific">Halomarina rubra</name>
    <dbReference type="NCBI Taxonomy" id="2071873"/>
    <lineage>
        <taxon>Archaea</taxon>
        <taxon>Methanobacteriati</taxon>
        <taxon>Methanobacteriota</taxon>
        <taxon>Stenosarchaea group</taxon>
        <taxon>Halobacteria</taxon>
        <taxon>Halobacteriales</taxon>
        <taxon>Natronomonadaceae</taxon>
        <taxon>Halomarina</taxon>
    </lineage>
</organism>
<keyword evidence="2 5" id="KW-0812">Transmembrane</keyword>
<dbReference type="CDD" id="cd06261">
    <property type="entry name" value="TM_PBP2"/>
    <property type="match status" value="1"/>
</dbReference>
<evidence type="ECO:0000259" key="6">
    <source>
        <dbReference type="PROSITE" id="PS50928"/>
    </source>
</evidence>
<dbReference type="AlphaFoldDB" id="A0ABD6AQF6"/>
<dbReference type="Pfam" id="PF00528">
    <property type="entry name" value="BPD_transp_1"/>
    <property type="match status" value="1"/>
</dbReference>
<comment type="subcellular location">
    <subcellularLocation>
        <location evidence="5">Cell membrane</location>
        <topology evidence="5">Multi-pass membrane protein</topology>
    </subcellularLocation>
    <subcellularLocation>
        <location evidence="1">Membrane</location>
        <topology evidence="1">Multi-pass membrane protein</topology>
    </subcellularLocation>
</comment>
<dbReference type="EMBL" id="JBHUDC010000002">
    <property type="protein sequence ID" value="MFD1511916.1"/>
    <property type="molecule type" value="Genomic_DNA"/>
</dbReference>
<sequence length="336" mass="37240">MNWQWVTKRVLQALFTIYLVISFTFVLIRQLPGGPADYIRAQLIGSGTLSAQERERLDSLVQTYVNINPDKPLHEQYIEYMASTLQADLGQSVWHNEPVIDLIAEALPWTLFVMMTAILLSFSLGITFGALMAYTEGSRFDMGLSTTLSLFNSIPYYIVGILAVYILAYQYGWFPTSGHHSYSVTPGFNIDFIVDIFYHAALPVLSIVVTGAGGRALGMRGNSVRVMGEDYIRVAELRGLSSRRIALHYVGRNAILPMYTNFMIAIGFLFGGAVILEQIFAYRGVGLLLFESIGTRDYPLMMGSFLVITIAVVLAILIADLTYGKLDPRISAGGAR</sequence>
<feature type="transmembrane region" description="Helical" evidence="5">
    <location>
        <begin position="12"/>
        <end position="31"/>
    </location>
</feature>
<feature type="domain" description="ABC transmembrane type-1" evidence="6">
    <location>
        <begin position="107"/>
        <end position="319"/>
    </location>
</feature>
<dbReference type="RefSeq" id="WP_250871899.1">
    <property type="nucleotide sequence ID" value="NZ_JALXFV010000002.1"/>
</dbReference>
<feature type="transmembrane region" description="Helical" evidence="5">
    <location>
        <begin position="300"/>
        <end position="319"/>
    </location>
</feature>
<keyword evidence="3 5" id="KW-1133">Transmembrane helix</keyword>
<gene>
    <name evidence="7" type="ORF">ACFSBT_01315</name>
</gene>
<keyword evidence="5" id="KW-0813">Transport</keyword>
<dbReference type="Proteomes" id="UP001597187">
    <property type="component" value="Unassembled WGS sequence"/>
</dbReference>
<evidence type="ECO:0000313" key="8">
    <source>
        <dbReference type="Proteomes" id="UP001597187"/>
    </source>
</evidence>
<dbReference type="InterPro" id="IPR035906">
    <property type="entry name" value="MetI-like_sf"/>
</dbReference>
<dbReference type="PROSITE" id="PS50928">
    <property type="entry name" value="ABC_TM1"/>
    <property type="match status" value="1"/>
</dbReference>
<dbReference type="Gene3D" id="1.10.3720.10">
    <property type="entry name" value="MetI-like"/>
    <property type="match status" value="1"/>
</dbReference>
<dbReference type="PANTHER" id="PTHR43376:SF1">
    <property type="entry name" value="OLIGOPEPTIDE TRANSPORT SYSTEM PERMEASE PROTEIN"/>
    <property type="match status" value="1"/>
</dbReference>
<keyword evidence="8" id="KW-1185">Reference proteome</keyword>
<reference evidence="7 8" key="1">
    <citation type="journal article" date="2019" name="Int. J. Syst. Evol. Microbiol.">
        <title>The Global Catalogue of Microorganisms (GCM) 10K type strain sequencing project: providing services to taxonomists for standard genome sequencing and annotation.</title>
        <authorList>
            <consortium name="The Broad Institute Genomics Platform"/>
            <consortium name="The Broad Institute Genome Sequencing Center for Infectious Disease"/>
            <person name="Wu L."/>
            <person name="Ma J."/>
        </authorList>
    </citation>
    <scope>NUCLEOTIDE SEQUENCE [LARGE SCALE GENOMIC DNA]</scope>
    <source>
        <strain evidence="7 8">CGMCC 1.12563</strain>
    </source>
</reference>
<comment type="similarity">
    <text evidence="5">Belongs to the binding-protein-dependent transport system permease family.</text>
</comment>
<proteinExistence type="inferred from homology"/>
<feature type="transmembrane region" description="Helical" evidence="5">
    <location>
        <begin position="262"/>
        <end position="280"/>
    </location>
</feature>
<feature type="transmembrane region" description="Helical" evidence="5">
    <location>
        <begin position="111"/>
        <end position="134"/>
    </location>
</feature>
<evidence type="ECO:0000256" key="3">
    <source>
        <dbReference type="ARBA" id="ARBA00022989"/>
    </source>
</evidence>
<evidence type="ECO:0000256" key="1">
    <source>
        <dbReference type="ARBA" id="ARBA00004141"/>
    </source>
</evidence>
<evidence type="ECO:0000256" key="4">
    <source>
        <dbReference type="ARBA" id="ARBA00023136"/>
    </source>
</evidence>
<evidence type="ECO:0000313" key="7">
    <source>
        <dbReference type="EMBL" id="MFD1511916.1"/>
    </source>
</evidence>
<dbReference type="SUPFAM" id="SSF161098">
    <property type="entry name" value="MetI-like"/>
    <property type="match status" value="1"/>
</dbReference>
<comment type="caution">
    <text evidence="7">The sequence shown here is derived from an EMBL/GenBank/DDBJ whole genome shotgun (WGS) entry which is preliminary data.</text>
</comment>
<evidence type="ECO:0000256" key="5">
    <source>
        <dbReference type="RuleBase" id="RU363032"/>
    </source>
</evidence>
<dbReference type="PANTHER" id="PTHR43376">
    <property type="entry name" value="OLIGOPEPTIDE TRANSPORT SYSTEM PERMEASE PROTEIN"/>
    <property type="match status" value="1"/>
</dbReference>
<keyword evidence="4 5" id="KW-0472">Membrane</keyword>
<dbReference type="GO" id="GO:0005886">
    <property type="term" value="C:plasma membrane"/>
    <property type="evidence" value="ECO:0007669"/>
    <property type="project" value="UniProtKB-SubCell"/>
</dbReference>
<evidence type="ECO:0000256" key="2">
    <source>
        <dbReference type="ARBA" id="ARBA00022692"/>
    </source>
</evidence>
<dbReference type="InterPro" id="IPR000515">
    <property type="entry name" value="MetI-like"/>
</dbReference>